<dbReference type="InterPro" id="IPR013320">
    <property type="entry name" value="ConA-like_dom_sf"/>
</dbReference>
<dbReference type="Gene3D" id="2.60.120.920">
    <property type="match status" value="1"/>
</dbReference>
<gene>
    <name evidence="4" type="ORF">RCL2_000602700</name>
    <name evidence="3" type="ORF">RclHR1_01520021</name>
</gene>
<dbReference type="CDD" id="cd11709">
    <property type="entry name" value="SPRY"/>
    <property type="match status" value="1"/>
</dbReference>
<feature type="domain" description="B30.2/SPRY" evidence="2">
    <location>
        <begin position="226"/>
        <end position="436"/>
    </location>
</feature>
<dbReference type="Proteomes" id="UP000615446">
    <property type="component" value="Unassembled WGS sequence"/>
</dbReference>
<protein>
    <recommendedName>
        <fullName evidence="6">BTB domain-containing protein</fullName>
    </recommendedName>
</protein>
<feature type="domain" description="BTB" evidence="1">
    <location>
        <begin position="28"/>
        <end position="93"/>
    </location>
</feature>
<dbReference type="EMBL" id="BLAL01000040">
    <property type="protein sequence ID" value="GES78714.1"/>
    <property type="molecule type" value="Genomic_DNA"/>
</dbReference>
<dbReference type="Pfam" id="PF00651">
    <property type="entry name" value="BTB"/>
    <property type="match status" value="1"/>
</dbReference>
<accession>A0A2Z6R766</accession>
<keyword evidence="5" id="KW-1185">Reference proteome</keyword>
<evidence type="ECO:0000259" key="2">
    <source>
        <dbReference type="PROSITE" id="PS50188"/>
    </source>
</evidence>
<dbReference type="Gene3D" id="3.30.710.10">
    <property type="entry name" value="Potassium Channel Kv1.1, Chain A"/>
    <property type="match status" value="1"/>
</dbReference>
<dbReference type="EMBL" id="BEXD01000580">
    <property type="protein sequence ID" value="GBB88636.1"/>
    <property type="molecule type" value="Genomic_DNA"/>
</dbReference>
<dbReference type="InterPro" id="IPR003877">
    <property type="entry name" value="SPRY_dom"/>
</dbReference>
<dbReference type="PROSITE" id="PS50188">
    <property type="entry name" value="B302_SPRY"/>
    <property type="match status" value="1"/>
</dbReference>
<dbReference type="InterPro" id="IPR011333">
    <property type="entry name" value="SKP1/BTB/POZ_sf"/>
</dbReference>
<dbReference type="AlphaFoldDB" id="A0A2Z6R766"/>
<dbReference type="Proteomes" id="UP000247702">
    <property type="component" value="Unassembled WGS sequence"/>
</dbReference>
<comment type="caution">
    <text evidence="3">The sequence shown here is derived from an EMBL/GenBank/DDBJ whole genome shotgun (WGS) entry which is preliminary data.</text>
</comment>
<dbReference type="SMART" id="SM00225">
    <property type="entry name" value="BTB"/>
    <property type="match status" value="1"/>
</dbReference>
<evidence type="ECO:0000313" key="4">
    <source>
        <dbReference type="EMBL" id="GES78714.1"/>
    </source>
</evidence>
<reference evidence="3 5" key="1">
    <citation type="submission" date="2017-11" db="EMBL/GenBank/DDBJ databases">
        <title>The genome of Rhizophagus clarus HR1 reveals common genetic basis of auxotrophy among arbuscular mycorrhizal fungi.</title>
        <authorList>
            <person name="Kobayashi Y."/>
        </authorList>
    </citation>
    <scope>NUCLEOTIDE SEQUENCE [LARGE SCALE GENOMIC DNA]</scope>
    <source>
        <strain evidence="3 5">HR1</strain>
    </source>
</reference>
<evidence type="ECO:0008006" key="6">
    <source>
        <dbReference type="Google" id="ProtNLM"/>
    </source>
</evidence>
<evidence type="ECO:0000313" key="3">
    <source>
        <dbReference type="EMBL" id="GBB88636.1"/>
    </source>
</evidence>
<dbReference type="InterPro" id="IPR001870">
    <property type="entry name" value="B30.2/SPRY"/>
</dbReference>
<dbReference type="SMART" id="SM00449">
    <property type="entry name" value="SPRY"/>
    <property type="match status" value="1"/>
</dbReference>
<sequence length="445" mass="51798">MGLAFSSPEKEKPLEKDLRRLMNDERFHDIALKCSDGKIVFGYKPILATRSEIFDELILTESENNILSFSNINSNAMKIILEYLYTSNIREGSINVDNFIEVYYAVIHFKLSLRVEMCFVVTSFLKDGNEDTSKKLLSEFINKFSLITDDMDDDEVLKTLVYWIAKDKLKKNEIDSLSIEGLRYLLMKTFDTKEPFATPEIEIWEYIIMKTKREAMMYDQQEIQKYLIPFARYVNLERMDAEEIKTQVEPYNVYSNETLKDAYFSISSGRGLGFIRGVPFFKWKNDNSDLTISKYGMAVESNFIKPKSILGDLIFKGRGVYEWKILVEKLCKTIYIGICDINVNLRKSDRGYHGWVLGSDGYVYYKNEWKWYDAKFKEGDKVTVHLDMKNRTCAFSINDNRKPLVSGWKNIPSRVYPIVSLGYGSKLSIEHQGSKNIFNPLAFNE</sequence>
<dbReference type="SUPFAM" id="SSF49899">
    <property type="entry name" value="Concanavalin A-like lectins/glucanases"/>
    <property type="match status" value="1"/>
</dbReference>
<dbReference type="SUPFAM" id="SSF54695">
    <property type="entry name" value="POZ domain"/>
    <property type="match status" value="1"/>
</dbReference>
<reference evidence="4" key="2">
    <citation type="submission" date="2019-10" db="EMBL/GenBank/DDBJ databases">
        <title>Conservation and host-specific expression of non-tandemly repeated heterogenous ribosome RNA gene in arbuscular mycorrhizal fungi.</title>
        <authorList>
            <person name="Maeda T."/>
            <person name="Kobayashi Y."/>
            <person name="Nakagawa T."/>
            <person name="Ezawa T."/>
            <person name="Yamaguchi K."/>
            <person name="Bino T."/>
            <person name="Nishimoto Y."/>
            <person name="Shigenobu S."/>
            <person name="Kawaguchi M."/>
        </authorList>
    </citation>
    <scope>NUCLEOTIDE SEQUENCE</scope>
    <source>
        <strain evidence="4">HR1</strain>
    </source>
</reference>
<evidence type="ECO:0000259" key="1">
    <source>
        <dbReference type="PROSITE" id="PS50097"/>
    </source>
</evidence>
<dbReference type="InterPro" id="IPR000210">
    <property type="entry name" value="BTB/POZ_dom"/>
</dbReference>
<dbReference type="Pfam" id="PF00622">
    <property type="entry name" value="SPRY"/>
    <property type="match status" value="1"/>
</dbReference>
<evidence type="ECO:0000313" key="5">
    <source>
        <dbReference type="Proteomes" id="UP000247702"/>
    </source>
</evidence>
<proteinExistence type="predicted"/>
<name>A0A2Z6R766_9GLOM</name>
<organism evidence="3 5">
    <name type="scientific">Rhizophagus clarus</name>
    <dbReference type="NCBI Taxonomy" id="94130"/>
    <lineage>
        <taxon>Eukaryota</taxon>
        <taxon>Fungi</taxon>
        <taxon>Fungi incertae sedis</taxon>
        <taxon>Mucoromycota</taxon>
        <taxon>Glomeromycotina</taxon>
        <taxon>Glomeromycetes</taxon>
        <taxon>Glomerales</taxon>
        <taxon>Glomeraceae</taxon>
        <taxon>Rhizophagus</taxon>
    </lineage>
</organism>
<dbReference type="OrthoDB" id="2306477at2759"/>
<dbReference type="CDD" id="cd18186">
    <property type="entry name" value="BTB_POZ_ZBTB_KLHL-like"/>
    <property type="match status" value="1"/>
</dbReference>
<dbReference type="InterPro" id="IPR043136">
    <property type="entry name" value="B30.2/SPRY_sf"/>
</dbReference>
<dbReference type="PROSITE" id="PS50097">
    <property type="entry name" value="BTB"/>
    <property type="match status" value="1"/>
</dbReference>